<gene>
    <name evidence="5" type="ORF">KL86DPRO_11094</name>
</gene>
<evidence type="ECO:0000256" key="2">
    <source>
        <dbReference type="ARBA" id="ARBA00023125"/>
    </source>
</evidence>
<dbReference type="GO" id="GO:0003677">
    <property type="term" value="F:DNA binding"/>
    <property type="evidence" value="ECO:0007669"/>
    <property type="project" value="UniProtKB-KW"/>
</dbReference>
<dbReference type="EMBL" id="FLUQ01000001">
    <property type="protein sequence ID" value="SBV96727.1"/>
    <property type="molecule type" value="Genomic_DNA"/>
</dbReference>
<accession>A0A212JBA7</accession>
<dbReference type="SUPFAM" id="SSF48008">
    <property type="entry name" value="GntR ligand-binding domain-like"/>
    <property type="match status" value="1"/>
</dbReference>
<dbReference type="InterPro" id="IPR036390">
    <property type="entry name" value="WH_DNA-bd_sf"/>
</dbReference>
<organism evidence="5">
    <name type="scientific">uncultured delta proteobacterium</name>
    <dbReference type="NCBI Taxonomy" id="34034"/>
    <lineage>
        <taxon>Bacteria</taxon>
        <taxon>Deltaproteobacteria</taxon>
        <taxon>environmental samples</taxon>
    </lineage>
</organism>
<dbReference type="SMART" id="SM00345">
    <property type="entry name" value="HTH_GNTR"/>
    <property type="match status" value="1"/>
</dbReference>
<dbReference type="PROSITE" id="PS50949">
    <property type="entry name" value="HTH_GNTR"/>
    <property type="match status" value="1"/>
</dbReference>
<dbReference type="Pfam" id="PF07729">
    <property type="entry name" value="FCD"/>
    <property type="match status" value="1"/>
</dbReference>
<dbReference type="InterPro" id="IPR000524">
    <property type="entry name" value="Tscrpt_reg_HTH_GntR"/>
</dbReference>
<proteinExistence type="predicted"/>
<dbReference type="AlphaFoldDB" id="A0A212JBA7"/>
<protein>
    <submittedName>
        <fullName evidence="5">Putative Transcriptional regulator, GntR family protein</fullName>
    </submittedName>
</protein>
<dbReference type="Gene3D" id="1.20.120.530">
    <property type="entry name" value="GntR ligand-binding domain-like"/>
    <property type="match status" value="1"/>
</dbReference>
<dbReference type="PANTHER" id="PTHR43537:SF51">
    <property type="entry name" value="HTH-TYPE TRANSCRIPTIONAL REGULATOR LGOR-RELATED"/>
    <property type="match status" value="1"/>
</dbReference>
<dbReference type="SUPFAM" id="SSF46785">
    <property type="entry name" value="Winged helix' DNA-binding domain"/>
    <property type="match status" value="1"/>
</dbReference>
<keyword evidence="1" id="KW-0805">Transcription regulation</keyword>
<keyword evidence="2" id="KW-0238">DNA-binding</keyword>
<evidence type="ECO:0000256" key="3">
    <source>
        <dbReference type="ARBA" id="ARBA00023163"/>
    </source>
</evidence>
<dbReference type="Pfam" id="PF00392">
    <property type="entry name" value="GntR"/>
    <property type="match status" value="1"/>
</dbReference>
<dbReference type="InterPro" id="IPR008920">
    <property type="entry name" value="TF_FadR/GntR_C"/>
</dbReference>
<sequence length="227" mass="26823">MQFIVQTSSLKQQIADEIKRRIIYGDLEFGQKISENSFAQELGTKRTPVREAFILLQGEELVNILPQKGTYVFTITEEELSQIIEHRFILESASLQALQKKATRQQFIDEIAEILRCHRAALEENDMQKCEKYDSIFHERIIDYSDNKFIISSYKIISDRAKAIRFRTIGTQDRFRNVLNNHEEIYRLFLDNNMRQCKSTLQRHLNNIQNSVRKPGIYERVFQKALM</sequence>
<reference evidence="5" key="1">
    <citation type="submission" date="2016-04" db="EMBL/GenBank/DDBJ databases">
        <authorList>
            <person name="Evans L.H."/>
            <person name="Alamgir A."/>
            <person name="Owens N."/>
            <person name="Weber N.D."/>
            <person name="Virtaneva K."/>
            <person name="Barbian K."/>
            <person name="Babar A."/>
            <person name="Rosenke K."/>
        </authorList>
    </citation>
    <scope>NUCLEOTIDE SEQUENCE</scope>
    <source>
        <strain evidence="5">86</strain>
    </source>
</reference>
<dbReference type="PANTHER" id="PTHR43537">
    <property type="entry name" value="TRANSCRIPTIONAL REGULATOR, GNTR FAMILY"/>
    <property type="match status" value="1"/>
</dbReference>
<evidence type="ECO:0000259" key="4">
    <source>
        <dbReference type="PROSITE" id="PS50949"/>
    </source>
</evidence>
<keyword evidence="3" id="KW-0804">Transcription</keyword>
<dbReference type="InterPro" id="IPR011711">
    <property type="entry name" value="GntR_C"/>
</dbReference>
<dbReference type="CDD" id="cd07377">
    <property type="entry name" value="WHTH_GntR"/>
    <property type="match status" value="1"/>
</dbReference>
<evidence type="ECO:0000256" key="1">
    <source>
        <dbReference type="ARBA" id="ARBA00023015"/>
    </source>
</evidence>
<evidence type="ECO:0000313" key="5">
    <source>
        <dbReference type="EMBL" id="SBV96727.1"/>
    </source>
</evidence>
<dbReference type="InterPro" id="IPR036388">
    <property type="entry name" value="WH-like_DNA-bd_sf"/>
</dbReference>
<dbReference type="Gene3D" id="1.10.10.10">
    <property type="entry name" value="Winged helix-like DNA-binding domain superfamily/Winged helix DNA-binding domain"/>
    <property type="match status" value="1"/>
</dbReference>
<dbReference type="GO" id="GO:0003700">
    <property type="term" value="F:DNA-binding transcription factor activity"/>
    <property type="evidence" value="ECO:0007669"/>
    <property type="project" value="InterPro"/>
</dbReference>
<dbReference type="SMART" id="SM00895">
    <property type="entry name" value="FCD"/>
    <property type="match status" value="1"/>
</dbReference>
<name>A0A212JBA7_9DELT</name>
<feature type="domain" description="HTH gntR-type" evidence="4">
    <location>
        <begin position="8"/>
        <end position="75"/>
    </location>
</feature>